<dbReference type="EC" id="2.7.1.23" evidence="6"/>
<organism evidence="7 8">
    <name type="scientific">Hymenobacter setariae</name>
    <dbReference type="NCBI Taxonomy" id="2594794"/>
    <lineage>
        <taxon>Bacteria</taxon>
        <taxon>Pseudomonadati</taxon>
        <taxon>Bacteroidota</taxon>
        <taxon>Cytophagia</taxon>
        <taxon>Cytophagales</taxon>
        <taxon>Hymenobacteraceae</taxon>
        <taxon>Hymenobacter</taxon>
    </lineage>
</organism>
<dbReference type="PANTHER" id="PTHR20275">
    <property type="entry name" value="NAD KINASE"/>
    <property type="match status" value="1"/>
</dbReference>
<keyword evidence="2 6" id="KW-0418">Kinase</keyword>
<feature type="binding site" evidence="6">
    <location>
        <begin position="74"/>
        <end position="75"/>
    </location>
    <ligand>
        <name>NAD(+)</name>
        <dbReference type="ChEBI" id="CHEBI:57540"/>
    </ligand>
</feature>
<comment type="caution">
    <text evidence="6">Lacks conserved residue(s) required for the propagation of feature annotation.</text>
</comment>
<name>A0A558BV36_9BACT</name>
<dbReference type="GO" id="GO:0005524">
    <property type="term" value="F:ATP binding"/>
    <property type="evidence" value="ECO:0007669"/>
    <property type="project" value="UniProtKB-KW"/>
</dbReference>
<accession>A0A558BV36</accession>
<evidence type="ECO:0000256" key="2">
    <source>
        <dbReference type="ARBA" id="ARBA00022777"/>
    </source>
</evidence>
<reference evidence="7 8" key="1">
    <citation type="submission" date="2019-07" db="EMBL/GenBank/DDBJ databases">
        <title>Hymenobacter sp. straun FUR1 Genome sequencing and assembly.</title>
        <authorList>
            <person name="Chhetri G."/>
        </authorList>
    </citation>
    <scope>NUCLEOTIDE SEQUENCE [LARGE SCALE GENOMIC DNA]</scope>
    <source>
        <strain evidence="7 8">Fur1</strain>
    </source>
</reference>
<dbReference type="GO" id="GO:0019674">
    <property type="term" value="P:NAD+ metabolic process"/>
    <property type="evidence" value="ECO:0007669"/>
    <property type="project" value="InterPro"/>
</dbReference>
<feature type="active site" description="Proton acceptor" evidence="6">
    <location>
        <position position="74"/>
    </location>
</feature>
<comment type="subcellular location">
    <subcellularLocation>
        <location evidence="6">Cytoplasm</location>
    </subcellularLocation>
</comment>
<dbReference type="GO" id="GO:0006741">
    <property type="term" value="P:NADP+ biosynthetic process"/>
    <property type="evidence" value="ECO:0007669"/>
    <property type="project" value="UniProtKB-UniRule"/>
</dbReference>
<dbReference type="AlphaFoldDB" id="A0A558BV36"/>
<dbReference type="Pfam" id="PF20143">
    <property type="entry name" value="NAD_kinase_C"/>
    <property type="match status" value="1"/>
</dbReference>
<dbReference type="Proteomes" id="UP000317624">
    <property type="component" value="Unassembled WGS sequence"/>
</dbReference>
<evidence type="ECO:0000256" key="5">
    <source>
        <dbReference type="ARBA" id="ARBA00047925"/>
    </source>
</evidence>
<dbReference type="NCBIfam" id="NF002521">
    <property type="entry name" value="PRK01911.1"/>
    <property type="match status" value="1"/>
</dbReference>
<evidence type="ECO:0000256" key="6">
    <source>
        <dbReference type="HAMAP-Rule" id="MF_00361"/>
    </source>
</evidence>
<dbReference type="Gene3D" id="2.60.200.30">
    <property type="entry name" value="Probable inorganic polyphosphate/atp-NAD kinase, domain 2"/>
    <property type="match status" value="1"/>
</dbReference>
<comment type="cofactor">
    <cofactor evidence="6">
        <name>a divalent metal cation</name>
        <dbReference type="ChEBI" id="CHEBI:60240"/>
    </cofactor>
</comment>
<dbReference type="InterPro" id="IPR016064">
    <property type="entry name" value="NAD/diacylglycerol_kinase_sf"/>
</dbReference>
<evidence type="ECO:0000256" key="1">
    <source>
        <dbReference type="ARBA" id="ARBA00022679"/>
    </source>
</evidence>
<dbReference type="InterPro" id="IPR002504">
    <property type="entry name" value="NADK"/>
</dbReference>
<dbReference type="Gene3D" id="3.40.50.10330">
    <property type="entry name" value="Probable inorganic polyphosphate/atp-NAD kinase, domain 1"/>
    <property type="match status" value="1"/>
</dbReference>
<evidence type="ECO:0000256" key="3">
    <source>
        <dbReference type="ARBA" id="ARBA00022857"/>
    </source>
</evidence>
<keyword evidence="6" id="KW-0067">ATP-binding</keyword>
<keyword evidence="3 6" id="KW-0521">NADP</keyword>
<dbReference type="InterPro" id="IPR017437">
    <property type="entry name" value="ATP-NAD_kinase_PpnK-typ_C"/>
</dbReference>
<proteinExistence type="inferred from homology"/>
<keyword evidence="1 6" id="KW-0808">Transferase</keyword>
<comment type="similarity">
    <text evidence="6">Belongs to the NAD kinase family.</text>
</comment>
<dbReference type="RefSeq" id="WP_144848145.1">
    <property type="nucleotide sequence ID" value="NZ_VMRJ01000003.1"/>
</dbReference>
<sequence>MKFAILGKPFDEAAAPFVQALFDELSARQAQVLLVESFRTFLEQRGTRLPQDCATFRRGDSLRGVQFVISIGGDGTLLDTVTYVGALQLPILGINTGRLGFLAPTPPSYIPQAIDALYRGHFTLEERSLLRVETDPDVFGSLNFGLNEFSILKRDTSSMIAVHTYIDGEYLNSYWADGLIVSTPTGSTGYSLSCGGPVMLPQTNNFIIAPVCPHNLNVRPLVVSDQSVISFEIEGRGTSYLLALDSRSVPIEATVQMAVRRETFNARLVKLNHVNFLSTLRNKLNWGLDRRNPGSALTTK</sequence>
<dbReference type="InterPro" id="IPR017438">
    <property type="entry name" value="ATP-NAD_kinase_N"/>
</dbReference>
<dbReference type="EMBL" id="VMRJ01000003">
    <property type="protein sequence ID" value="TVT40333.1"/>
    <property type="molecule type" value="Genomic_DNA"/>
</dbReference>
<keyword evidence="6" id="KW-0547">Nucleotide-binding</keyword>
<comment type="catalytic activity">
    <reaction evidence="5 6">
        <text>NAD(+) + ATP = ADP + NADP(+) + H(+)</text>
        <dbReference type="Rhea" id="RHEA:18629"/>
        <dbReference type="ChEBI" id="CHEBI:15378"/>
        <dbReference type="ChEBI" id="CHEBI:30616"/>
        <dbReference type="ChEBI" id="CHEBI:57540"/>
        <dbReference type="ChEBI" id="CHEBI:58349"/>
        <dbReference type="ChEBI" id="CHEBI:456216"/>
        <dbReference type="EC" id="2.7.1.23"/>
    </reaction>
</comment>
<feature type="binding site" evidence="6">
    <location>
        <begin position="147"/>
        <end position="148"/>
    </location>
    <ligand>
        <name>NAD(+)</name>
        <dbReference type="ChEBI" id="CHEBI:57540"/>
    </ligand>
</feature>
<protein>
    <recommendedName>
        <fullName evidence="6">NAD kinase</fullName>
        <ecNumber evidence="6">2.7.1.23</ecNumber>
    </recommendedName>
    <alternativeName>
        <fullName evidence="6">ATP-dependent NAD kinase</fullName>
    </alternativeName>
</protein>
<gene>
    <name evidence="6" type="primary">nadK</name>
    <name evidence="7" type="ORF">FNT36_12695</name>
</gene>
<keyword evidence="8" id="KW-1185">Reference proteome</keyword>
<dbReference type="GO" id="GO:0051287">
    <property type="term" value="F:NAD binding"/>
    <property type="evidence" value="ECO:0007669"/>
    <property type="project" value="UniProtKB-ARBA"/>
</dbReference>
<dbReference type="OrthoDB" id="9774737at2"/>
<evidence type="ECO:0000313" key="8">
    <source>
        <dbReference type="Proteomes" id="UP000317624"/>
    </source>
</evidence>
<dbReference type="GO" id="GO:0003951">
    <property type="term" value="F:NAD+ kinase activity"/>
    <property type="evidence" value="ECO:0007669"/>
    <property type="project" value="UniProtKB-UniRule"/>
</dbReference>
<dbReference type="HAMAP" id="MF_00361">
    <property type="entry name" value="NAD_kinase"/>
    <property type="match status" value="1"/>
</dbReference>
<dbReference type="GO" id="GO:0005737">
    <property type="term" value="C:cytoplasm"/>
    <property type="evidence" value="ECO:0007669"/>
    <property type="project" value="UniProtKB-SubCell"/>
</dbReference>
<comment type="caution">
    <text evidence="7">The sequence shown here is derived from an EMBL/GenBank/DDBJ whole genome shotgun (WGS) entry which is preliminary data.</text>
</comment>
<evidence type="ECO:0000256" key="4">
    <source>
        <dbReference type="ARBA" id="ARBA00023027"/>
    </source>
</evidence>
<evidence type="ECO:0000313" key="7">
    <source>
        <dbReference type="EMBL" id="TVT40333.1"/>
    </source>
</evidence>
<dbReference type="Pfam" id="PF01513">
    <property type="entry name" value="NAD_kinase"/>
    <property type="match status" value="1"/>
</dbReference>
<dbReference type="PANTHER" id="PTHR20275:SF0">
    <property type="entry name" value="NAD KINASE"/>
    <property type="match status" value="1"/>
</dbReference>
<feature type="binding site" evidence="6">
    <location>
        <position position="177"/>
    </location>
    <ligand>
        <name>NAD(+)</name>
        <dbReference type="ChEBI" id="CHEBI:57540"/>
    </ligand>
</feature>
<keyword evidence="6" id="KW-0963">Cytoplasm</keyword>
<feature type="binding site" evidence="6">
    <location>
        <begin position="188"/>
        <end position="193"/>
    </location>
    <ligand>
        <name>NAD(+)</name>
        <dbReference type="ChEBI" id="CHEBI:57540"/>
    </ligand>
</feature>
<dbReference type="SUPFAM" id="SSF111331">
    <property type="entry name" value="NAD kinase/diacylglycerol kinase-like"/>
    <property type="match status" value="1"/>
</dbReference>
<keyword evidence="4 6" id="KW-0520">NAD</keyword>
<comment type="function">
    <text evidence="6">Involved in the regulation of the intracellular balance of NAD and NADP, and is a key enzyme in the biosynthesis of NADP. Catalyzes specifically the phosphorylation on 2'-hydroxyl of the adenosine moiety of NAD to yield NADP.</text>
</comment>
<dbReference type="GO" id="GO:0046872">
    <property type="term" value="F:metal ion binding"/>
    <property type="evidence" value="ECO:0007669"/>
    <property type="project" value="UniProtKB-UniRule"/>
</dbReference>